<dbReference type="STRING" id="5722.A2DX44"/>
<evidence type="ECO:0000256" key="4">
    <source>
        <dbReference type="ARBA" id="ARBA00022692"/>
    </source>
</evidence>
<feature type="transmembrane region" description="Helical" evidence="8">
    <location>
        <begin position="177"/>
        <end position="202"/>
    </location>
</feature>
<feature type="transmembrane region" description="Helical" evidence="8">
    <location>
        <begin position="328"/>
        <end position="348"/>
    </location>
</feature>
<feature type="transmembrane region" description="Helical" evidence="8">
    <location>
        <begin position="137"/>
        <end position="157"/>
    </location>
</feature>
<evidence type="ECO:0000256" key="8">
    <source>
        <dbReference type="SAM" id="Phobius"/>
    </source>
</evidence>
<comment type="similarity">
    <text evidence="2">Belongs to the amino acid/polyamine transporter 2 family.</text>
</comment>
<feature type="transmembrane region" description="Helical" evidence="8">
    <location>
        <begin position="360"/>
        <end position="385"/>
    </location>
</feature>
<feature type="transmembrane region" description="Helical" evidence="8">
    <location>
        <begin position="302"/>
        <end position="322"/>
    </location>
</feature>
<keyword evidence="7 8" id="KW-0472">Membrane</keyword>
<gene>
    <name evidence="10" type="ORF">TVAG_019720</name>
</gene>
<evidence type="ECO:0000259" key="9">
    <source>
        <dbReference type="Pfam" id="PF01490"/>
    </source>
</evidence>
<dbReference type="FunCoup" id="A2DX44">
    <property type="interactions" value="288"/>
</dbReference>
<protein>
    <submittedName>
        <fullName evidence="10">Transmembrane amino acid transporter protein</fullName>
    </submittedName>
</protein>
<evidence type="ECO:0000313" key="11">
    <source>
        <dbReference type="Proteomes" id="UP000001542"/>
    </source>
</evidence>
<evidence type="ECO:0000256" key="7">
    <source>
        <dbReference type="ARBA" id="ARBA00023136"/>
    </source>
</evidence>
<dbReference type="SMR" id="A2DX44"/>
<keyword evidence="11" id="KW-1185">Reference proteome</keyword>
<feature type="transmembrane region" description="Helical" evidence="8">
    <location>
        <begin position="111"/>
        <end position="130"/>
    </location>
</feature>
<evidence type="ECO:0000256" key="1">
    <source>
        <dbReference type="ARBA" id="ARBA00004141"/>
    </source>
</evidence>
<reference evidence="10" key="2">
    <citation type="journal article" date="2007" name="Science">
        <title>Draft genome sequence of the sexually transmitted pathogen Trichomonas vaginalis.</title>
        <authorList>
            <person name="Carlton J.M."/>
            <person name="Hirt R.P."/>
            <person name="Silva J.C."/>
            <person name="Delcher A.L."/>
            <person name="Schatz M."/>
            <person name="Zhao Q."/>
            <person name="Wortman J.R."/>
            <person name="Bidwell S.L."/>
            <person name="Alsmark U.C.M."/>
            <person name="Besteiro S."/>
            <person name="Sicheritz-Ponten T."/>
            <person name="Noel C.J."/>
            <person name="Dacks J.B."/>
            <person name="Foster P.G."/>
            <person name="Simillion C."/>
            <person name="Van de Peer Y."/>
            <person name="Miranda-Saavedra D."/>
            <person name="Barton G.J."/>
            <person name="Westrop G.D."/>
            <person name="Mueller S."/>
            <person name="Dessi D."/>
            <person name="Fiori P.L."/>
            <person name="Ren Q."/>
            <person name="Paulsen I."/>
            <person name="Zhang H."/>
            <person name="Bastida-Corcuera F.D."/>
            <person name="Simoes-Barbosa A."/>
            <person name="Brown M.T."/>
            <person name="Hayes R.D."/>
            <person name="Mukherjee M."/>
            <person name="Okumura C.Y."/>
            <person name="Schneider R."/>
            <person name="Smith A.J."/>
            <person name="Vanacova S."/>
            <person name="Villalvazo M."/>
            <person name="Haas B.J."/>
            <person name="Pertea M."/>
            <person name="Feldblyum T.V."/>
            <person name="Utterback T.R."/>
            <person name="Shu C.L."/>
            <person name="Osoegawa K."/>
            <person name="de Jong P.J."/>
            <person name="Hrdy I."/>
            <person name="Horvathova L."/>
            <person name="Zubacova Z."/>
            <person name="Dolezal P."/>
            <person name="Malik S.B."/>
            <person name="Logsdon J.M. Jr."/>
            <person name="Henze K."/>
            <person name="Gupta A."/>
            <person name="Wang C.C."/>
            <person name="Dunne R.L."/>
            <person name="Upcroft J.A."/>
            <person name="Upcroft P."/>
            <person name="White O."/>
            <person name="Salzberg S.L."/>
            <person name="Tang P."/>
            <person name="Chiu C.-H."/>
            <person name="Lee Y.-S."/>
            <person name="Embley T.M."/>
            <person name="Coombs G.H."/>
            <person name="Mottram J.C."/>
            <person name="Tachezy J."/>
            <person name="Fraser-Liggett C.M."/>
            <person name="Johnson P.J."/>
        </authorList>
    </citation>
    <scope>NUCLEOTIDE SEQUENCE [LARGE SCALE GENOMIC DNA]</scope>
    <source>
        <strain evidence="10">G3</strain>
    </source>
</reference>
<accession>A2DX44</accession>
<dbReference type="OrthoDB" id="28208at2759"/>
<reference evidence="10" key="1">
    <citation type="submission" date="2006-10" db="EMBL/GenBank/DDBJ databases">
        <authorList>
            <person name="Amadeo P."/>
            <person name="Zhao Q."/>
            <person name="Wortman J."/>
            <person name="Fraser-Liggett C."/>
            <person name="Carlton J."/>
        </authorList>
    </citation>
    <scope>NUCLEOTIDE SEQUENCE</scope>
    <source>
        <strain evidence="10">G3</strain>
    </source>
</reference>
<evidence type="ECO:0000256" key="3">
    <source>
        <dbReference type="ARBA" id="ARBA00022448"/>
    </source>
</evidence>
<evidence type="ECO:0000256" key="6">
    <source>
        <dbReference type="ARBA" id="ARBA00022989"/>
    </source>
</evidence>
<name>A2DX44_TRIV3</name>
<evidence type="ECO:0000313" key="10">
    <source>
        <dbReference type="EMBL" id="EAY15071.1"/>
    </source>
</evidence>
<organism evidence="10 11">
    <name type="scientific">Trichomonas vaginalis (strain ATCC PRA-98 / G3)</name>
    <dbReference type="NCBI Taxonomy" id="412133"/>
    <lineage>
        <taxon>Eukaryota</taxon>
        <taxon>Metamonada</taxon>
        <taxon>Parabasalia</taxon>
        <taxon>Trichomonadida</taxon>
        <taxon>Trichomonadidae</taxon>
        <taxon>Trichomonas</taxon>
    </lineage>
</organism>
<feature type="transmembrane region" description="Helical" evidence="8">
    <location>
        <begin position="258"/>
        <end position="281"/>
    </location>
</feature>
<dbReference type="OMA" id="IRTTSWH"/>
<dbReference type="InParanoid" id="A2DX44"/>
<dbReference type="GO" id="GO:0006865">
    <property type="term" value="P:amino acid transport"/>
    <property type="evidence" value="ECO:0007669"/>
    <property type="project" value="UniProtKB-KW"/>
</dbReference>
<keyword evidence="3" id="KW-0813">Transport</keyword>
<feature type="transmembrane region" description="Helical" evidence="8">
    <location>
        <begin position="24"/>
        <end position="42"/>
    </location>
</feature>
<dbReference type="RefSeq" id="XP_001327294.1">
    <property type="nucleotide sequence ID" value="XM_001327259.1"/>
</dbReference>
<keyword evidence="5" id="KW-0029">Amino-acid transport</keyword>
<dbReference type="eggNOG" id="KOG1305">
    <property type="taxonomic scope" value="Eukaryota"/>
</dbReference>
<feature type="transmembrane region" description="Helical" evidence="8">
    <location>
        <begin position="71"/>
        <end position="91"/>
    </location>
</feature>
<keyword evidence="4 8" id="KW-0812">Transmembrane</keyword>
<dbReference type="InterPro" id="IPR013057">
    <property type="entry name" value="AA_transpt_TM"/>
</dbReference>
<sequence>MNLLNSLLGAGILAVPNSMISCGLFPSLILLAAIATISYFSTAMEMKLQLELQSSGLDDLALKILGKTGQVILSVLTLAFCEVANLAYIIISGDTVISWFNIAGIDISSLWRRAGMILVYSIALPIALAIPRSMKFLSYISTVALLLIIFFVVAMIIKGAKEFPKLGIHKGVSWGRINFDVFFALSIYGLTFTLPITTLPIVDNYAKSYKKRNMTAIVSSVVCYFLVIIPGIIGYLLFGTDTKDIILENFENDDILMIIVRAGFFFAVTFSYPCMCQQIFASFSQLIYGNNDFNTLNNMKRVIIHIVSHAIPIPIAMFFPQIKPVLDVGGALGGCIVGFSYPALLWYYHYRPQWKEMQFWLVWGLFAFGVVIAIVSITISVMQIVKK</sequence>
<dbReference type="GO" id="GO:0016020">
    <property type="term" value="C:membrane"/>
    <property type="evidence" value="ECO:0007669"/>
    <property type="project" value="UniProtKB-SubCell"/>
</dbReference>
<feature type="domain" description="Amino acid transporter transmembrane" evidence="9">
    <location>
        <begin position="1"/>
        <end position="380"/>
    </location>
</feature>
<dbReference type="VEuPathDB" id="TrichDB:TVAG_019720"/>
<dbReference type="Proteomes" id="UP000001542">
    <property type="component" value="Unassembled WGS sequence"/>
</dbReference>
<dbReference type="EMBL" id="DS113261">
    <property type="protein sequence ID" value="EAY15071.1"/>
    <property type="molecule type" value="Genomic_DNA"/>
</dbReference>
<evidence type="ECO:0000256" key="5">
    <source>
        <dbReference type="ARBA" id="ARBA00022970"/>
    </source>
</evidence>
<feature type="transmembrane region" description="Helical" evidence="8">
    <location>
        <begin position="214"/>
        <end position="238"/>
    </location>
</feature>
<proteinExistence type="inferred from homology"/>
<dbReference type="AlphaFoldDB" id="A2DX44"/>
<dbReference type="VEuPathDB" id="TrichDB:TVAGG3_0185890"/>
<dbReference type="Pfam" id="PF01490">
    <property type="entry name" value="Aa_trans"/>
    <property type="match status" value="1"/>
</dbReference>
<dbReference type="PANTHER" id="PTHR22950:SF458">
    <property type="entry name" value="SODIUM-COUPLED NEUTRAL AMINO ACID TRANSPORTER 11-RELATED"/>
    <property type="match status" value="1"/>
</dbReference>
<comment type="subcellular location">
    <subcellularLocation>
        <location evidence="1">Membrane</location>
        <topology evidence="1">Multi-pass membrane protein</topology>
    </subcellularLocation>
</comment>
<keyword evidence="6 8" id="KW-1133">Transmembrane helix</keyword>
<evidence type="ECO:0000256" key="2">
    <source>
        <dbReference type="ARBA" id="ARBA00008066"/>
    </source>
</evidence>
<dbReference type="KEGG" id="tva:4773071"/>
<dbReference type="PANTHER" id="PTHR22950">
    <property type="entry name" value="AMINO ACID TRANSPORTER"/>
    <property type="match status" value="1"/>
</dbReference>